<dbReference type="AlphaFoldDB" id="A0A1I7B9H7"/>
<organism evidence="1 2">
    <name type="scientific">Lishizhenia tianjinensis</name>
    <dbReference type="NCBI Taxonomy" id="477690"/>
    <lineage>
        <taxon>Bacteria</taxon>
        <taxon>Pseudomonadati</taxon>
        <taxon>Bacteroidota</taxon>
        <taxon>Flavobacteriia</taxon>
        <taxon>Flavobacteriales</taxon>
        <taxon>Crocinitomicaceae</taxon>
        <taxon>Lishizhenia</taxon>
    </lineage>
</organism>
<accession>A0A1I7B9H7</accession>
<evidence type="ECO:0000313" key="2">
    <source>
        <dbReference type="Proteomes" id="UP000236454"/>
    </source>
</evidence>
<gene>
    <name evidence="1" type="ORF">SAMN05216474_2593</name>
</gene>
<keyword evidence="2" id="KW-1185">Reference proteome</keyword>
<sequence length="205" mass="22608">MYQNVSSNDLFFDAYGNFIRAYAFSREEIGLALQKAKELCLTLACTGTTEVAKMEVYLSPIKNLTVNLDAMMPSSQHPVTLPISSKDVNSFDETPNPVQLNEDLKQAVLSGEEVLVLPNGEKITSVNFTKEFLDFLGLDKTTTEENKKDVFVFIPVLSPAKGNTVPRHLNFSVGQMKDGVISGNYVGLGHACSKECNTYQVRTVN</sequence>
<proteinExistence type="predicted"/>
<protein>
    <submittedName>
        <fullName evidence="1">Uncharacterized protein</fullName>
    </submittedName>
</protein>
<dbReference type="RefSeq" id="WP_139230370.1">
    <property type="nucleotide sequence ID" value="NZ_FPAS01000005.1"/>
</dbReference>
<name>A0A1I7B9H7_9FLAO</name>
<reference evidence="1 2" key="1">
    <citation type="submission" date="2016-10" db="EMBL/GenBank/DDBJ databases">
        <authorList>
            <person name="de Groot N.N."/>
        </authorList>
    </citation>
    <scope>NUCLEOTIDE SEQUENCE [LARGE SCALE GENOMIC DNA]</scope>
    <source>
        <strain evidence="1 2">CGMCC 1.7005</strain>
    </source>
</reference>
<evidence type="ECO:0000313" key="1">
    <source>
        <dbReference type="EMBL" id="SFT83781.1"/>
    </source>
</evidence>
<dbReference type="Proteomes" id="UP000236454">
    <property type="component" value="Unassembled WGS sequence"/>
</dbReference>
<dbReference type="STRING" id="477690.SAMN05216474_2593"/>
<dbReference type="EMBL" id="FPAS01000005">
    <property type="protein sequence ID" value="SFT83781.1"/>
    <property type="molecule type" value="Genomic_DNA"/>
</dbReference>